<evidence type="ECO:0000256" key="1">
    <source>
        <dbReference type="ARBA" id="ARBA00000085"/>
    </source>
</evidence>
<evidence type="ECO:0000256" key="2">
    <source>
        <dbReference type="ARBA" id="ARBA00012438"/>
    </source>
</evidence>
<organism evidence="8">
    <name type="scientific">Bradyrhizobium diazoefficiens</name>
    <dbReference type="NCBI Taxonomy" id="1355477"/>
    <lineage>
        <taxon>Bacteria</taxon>
        <taxon>Pseudomonadati</taxon>
        <taxon>Pseudomonadota</taxon>
        <taxon>Alphaproteobacteria</taxon>
        <taxon>Hyphomicrobiales</taxon>
        <taxon>Nitrobacteraceae</taxon>
        <taxon>Bradyrhizobium</taxon>
    </lineage>
</organism>
<gene>
    <name evidence="7" type="ORF">XF5B_24680</name>
    <name evidence="8" type="ORF">XF6B_24880</name>
</gene>
<dbReference type="EMBL" id="AP023095">
    <property type="protein sequence ID" value="BCE54956.1"/>
    <property type="molecule type" value="Genomic_DNA"/>
</dbReference>
<feature type="domain" description="Response regulatory" evidence="6">
    <location>
        <begin position="234"/>
        <end position="285"/>
    </location>
</feature>
<dbReference type="Gene3D" id="3.30.565.10">
    <property type="entry name" value="Histidine kinase-like ATPase, C-terminal domain"/>
    <property type="match status" value="1"/>
</dbReference>
<dbReference type="PROSITE" id="PS50110">
    <property type="entry name" value="RESPONSE_REGULATORY"/>
    <property type="match status" value="1"/>
</dbReference>
<dbReference type="SUPFAM" id="SSF52172">
    <property type="entry name" value="CheY-like"/>
    <property type="match status" value="1"/>
</dbReference>
<comment type="caution">
    <text evidence="3">Lacks conserved residue(s) required for the propagation of feature annotation.</text>
</comment>
<feature type="domain" description="Histidine kinase" evidence="5">
    <location>
        <begin position="1"/>
        <end position="213"/>
    </location>
</feature>
<dbReference type="Pfam" id="PF02518">
    <property type="entry name" value="HATPase_c"/>
    <property type="match status" value="1"/>
</dbReference>
<sequence>MIVGNAEHLAEQLVARGDLKRLADDICSAGERGAELTQRLLAFSRKQLLRPVETECSKLVESMHKLLRRTLREDIEISTNFDPALRQAFADPVQLESAILNLALNAQDAMVSGGRLTISTANASLDVGDHNTHPDVGPGEYIVIAVTDTGSGMPRRVLERAFEPFFTTKEVGKGSGLGLSMVYGFVKQSNGHVTIYNEPGLGTTVRIYLPAVLAKTQSAPLAVEKDVVQSGSETVLVVEDDPFVRSYAVMSLESLGYRVISAVDGRRRSRRSPQRRTSTCCSPMS</sequence>
<dbReference type="PANTHER" id="PTHR43065">
    <property type="entry name" value="SENSOR HISTIDINE KINASE"/>
    <property type="match status" value="1"/>
</dbReference>
<dbReference type="InterPro" id="IPR011006">
    <property type="entry name" value="CheY-like_superfamily"/>
</dbReference>
<dbReference type="PROSITE" id="PS50109">
    <property type="entry name" value="HIS_KIN"/>
    <property type="match status" value="1"/>
</dbReference>
<evidence type="ECO:0000256" key="3">
    <source>
        <dbReference type="PROSITE-ProRule" id="PRU00169"/>
    </source>
</evidence>
<dbReference type="SMART" id="SM00387">
    <property type="entry name" value="HATPase_c"/>
    <property type="match status" value="1"/>
</dbReference>
<dbReference type="InterPro" id="IPR036890">
    <property type="entry name" value="HATPase_C_sf"/>
</dbReference>
<accession>A0A810AGX3</accession>
<dbReference type="InterPro" id="IPR001789">
    <property type="entry name" value="Sig_transdc_resp-reg_receiver"/>
</dbReference>
<dbReference type="GO" id="GO:0004673">
    <property type="term" value="F:protein histidine kinase activity"/>
    <property type="evidence" value="ECO:0007669"/>
    <property type="project" value="UniProtKB-EC"/>
</dbReference>
<evidence type="ECO:0000313" key="7">
    <source>
        <dbReference type="EMBL" id="BCE54956.1"/>
    </source>
</evidence>
<reference evidence="8" key="2">
    <citation type="submission" date="2020-05" db="EMBL/GenBank/DDBJ databases">
        <title>Complete genome sequence of Bradyrhizobium diazoefficiens XF6 isolated from soybean nodule.</title>
        <authorList>
            <person name="Noda R."/>
            <person name="Kakizaki K."/>
            <person name="Minamisawa K."/>
        </authorList>
    </citation>
    <scope>NUCLEOTIDE SEQUENCE</scope>
    <source>
        <strain evidence="8">XF6</strain>
    </source>
</reference>
<dbReference type="GO" id="GO:0000160">
    <property type="term" value="P:phosphorelay signal transduction system"/>
    <property type="evidence" value="ECO:0007669"/>
    <property type="project" value="InterPro"/>
</dbReference>
<keyword evidence="8" id="KW-0808">Transferase</keyword>
<keyword evidence="8" id="KW-0418">Kinase</keyword>
<dbReference type="InterPro" id="IPR004358">
    <property type="entry name" value="Sig_transdc_His_kin-like_C"/>
</dbReference>
<dbReference type="PRINTS" id="PR00344">
    <property type="entry name" value="BCTRLSENSOR"/>
</dbReference>
<feature type="region of interest" description="Disordered" evidence="4">
    <location>
        <begin position="266"/>
        <end position="285"/>
    </location>
</feature>
<comment type="catalytic activity">
    <reaction evidence="1">
        <text>ATP + protein L-histidine = ADP + protein N-phospho-L-histidine.</text>
        <dbReference type="EC" id="2.7.13.3"/>
    </reaction>
</comment>
<dbReference type="InterPro" id="IPR005467">
    <property type="entry name" value="His_kinase_dom"/>
</dbReference>
<evidence type="ECO:0000259" key="6">
    <source>
        <dbReference type="PROSITE" id="PS50110"/>
    </source>
</evidence>
<protein>
    <recommendedName>
        <fullName evidence="2">histidine kinase</fullName>
        <ecNumber evidence="2">2.7.13.3</ecNumber>
    </recommendedName>
</protein>
<feature type="compositionally biased region" description="Low complexity" evidence="4">
    <location>
        <begin position="275"/>
        <end position="285"/>
    </location>
</feature>
<dbReference type="RefSeq" id="WP_244647745.1">
    <property type="nucleotide sequence ID" value="NZ_AP022638.1"/>
</dbReference>
<name>A0A810AGX3_9BRAD</name>
<reference evidence="7" key="1">
    <citation type="submission" date="2020-05" db="EMBL/GenBank/DDBJ databases">
        <title>Complete genome sequence of Bradyrhizobium diazoefficiens XF5 isolated from soybean nodule.</title>
        <authorList>
            <person name="Noda R."/>
            <person name="Kakizaki K."/>
            <person name="Minamisawa K."/>
        </authorList>
    </citation>
    <scope>NUCLEOTIDE SEQUENCE</scope>
    <source>
        <strain evidence="7">XF5</strain>
    </source>
</reference>
<dbReference type="Gene3D" id="3.40.50.2300">
    <property type="match status" value="1"/>
</dbReference>
<evidence type="ECO:0000259" key="5">
    <source>
        <dbReference type="PROSITE" id="PS50109"/>
    </source>
</evidence>
<evidence type="ECO:0000256" key="4">
    <source>
        <dbReference type="SAM" id="MobiDB-lite"/>
    </source>
</evidence>
<evidence type="ECO:0000313" key="8">
    <source>
        <dbReference type="EMBL" id="BCE63689.1"/>
    </source>
</evidence>
<proteinExistence type="predicted"/>
<dbReference type="InterPro" id="IPR003594">
    <property type="entry name" value="HATPase_dom"/>
</dbReference>
<dbReference type="AlphaFoldDB" id="A0A810AGX3"/>
<dbReference type="PANTHER" id="PTHR43065:SF42">
    <property type="entry name" value="TWO-COMPONENT SENSOR PPRA"/>
    <property type="match status" value="1"/>
</dbReference>
<dbReference type="EMBL" id="AP023096">
    <property type="protein sequence ID" value="BCE63689.1"/>
    <property type="molecule type" value="Genomic_DNA"/>
</dbReference>
<dbReference type="EC" id="2.7.13.3" evidence="2"/>
<dbReference type="SUPFAM" id="SSF55874">
    <property type="entry name" value="ATPase domain of HSP90 chaperone/DNA topoisomerase II/histidine kinase"/>
    <property type="match status" value="1"/>
</dbReference>